<dbReference type="InterPro" id="IPR017583">
    <property type="entry name" value="Tagatose/fructose_Pkinase"/>
</dbReference>
<organism evidence="8 9">
    <name type="scientific">Staphylococcus equorum</name>
    <dbReference type="NCBI Taxonomy" id="246432"/>
    <lineage>
        <taxon>Bacteria</taxon>
        <taxon>Bacillati</taxon>
        <taxon>Bacillota</taxon>
        <taxon>Bacilli</taxon>
        <taxon>Bacillales</taxon>
        <taxon>Staphylococcaceae</taxon>
        <taxon>Staphylococcus</taxon>
    </lineage>
</organism>
<keyword evidence="5 6" id="KW-0067">ATP-binding</keyword>
<dbReference type="InterPro" id="IPR029056">
    <property type="entry name" value="Ribokinase-like"/>
</dbReference>
<dbReference type="CDD" id="cd01164">
    <property type="entry name" value="FruK_PfkB_like"/>
    <property type="match status" value="1"/>
</dbReference>
<dbReference type="GO" id="GO:0016052">
    <property type="term" value="P:carbohydrate catabolic process"/>
    <property type="evidence" value="ECO:0007669"/>
    <property type="project" value="UniProtKB-ARBA"/>
</dbReference>
<dbReference type="PANTHER" id="PTHR46566">
    <property type="entry name" value="1-PHOSPHOFRUCTOKINASE-RELATED"/>
    <property type="match status" value="1"/>
</dbReference>
<comment type="similarity">
    <text evidence="6">Belongs to the carbohydrate kinase PfkB family. LacC subfamily.</text>
</comment>
<accession>A0A9X4R0B7</accession>
<dbReference type="NCBIfam" id="TIGR03828">
    <property type="entry name" value="pfkB"/>
    <property type="match status" value="1"/>
</dbReference>
<reference evidence="8" key="1">
    <citation type="submission" date="2022-05" db="EMBL/GenBank/DDBJ databases">
        <title>Comparative genomics of Staphylococcus equorum isolates.</title>
        <authorList>
            <person name="Luelf R.H."/>
        </authorList>
    </citation>
    <scope>NUCLEOTIDE SEQUENCE</scope>
    <source>
        <strain evidence="8">TMW 2.2343</strain>
    </source>
</reference>
<dbReference type="GO" id="GO:0044281">
    <property type="term" value="P:small molecule metabolic process"/>
    <property type="evidence" value="ECO:0007669"/>
    <property type="project" value="UniProtKB-ARBA"/>
</dbReference>
<dbReference type="GO" id="GO:0008662">
    <property type="term" value="F:1-phosphofructokinase activity"/>
    <property type="evidence" value="ECO:0007669"/>
    <property type="project" value="InterPro"/>
</dbReference>
<proteinExistence type="inferred from homology"/>
<dbReference type="EMBL" id="JAMBPX010000001">
    <property type="protein sequence ID" value="MDG0857940.1"/>
    <property type="molecule type" value="Genomic_DNA"/>
</dbReference>
<dbReference type="InterPro" id="IPR022463">
    <property type="entry name" value="1-PFruKinase"/>
</dbReference>
<dbReference type="GO" id="GO:0005988">
    <property type="term" value="P:lactose metabolic process"/>
    <property type="evidence" value="ECO:0007669"/>
    <property type="project" value="UniProtKB-KW"/>
</dbReference>
<dbReference type="GO" id="GO:0005524">
    <property type="term" value="F:ATP binding"/>
    <property type="evidence" value="ECO:0007669"/>
    <property type="project" value="UniProtKB-KW"/>
</dbReference>
<dbReference type="NCBIfam" id="TIGR03168">
    <property type="entry name" value="1-PFK"/>
    <property type="match status" value="1"/>
</dbReference>
<comment type="similarity">
    <text evidence="1">Belongs to the carbohydrate kinase pfkB family.</text>
</comment>
<keyword evidence="3 6" id="KW-0547">Nucleotide-binding</keyword>
<dbReference type="GO" id="GO:0009024">
    <property type="term" value="F:tagatose-6-phosphate kinase activity"/>
    <property type="evidence" value="ECO:0007669"/>
    <property type="project" value="UniProtKB-EC"/>
</dbReference>
<evidence type="ECO:0000256" key="4">
    <source>
        <dbReference type="ARBA" id="ARBA00022777"/>
    </source>
</evidence>
<dbReference type="Proteomes" id="UP001152302">
    <property type="component" value="Unassembled WGS sequence"/>
</dbReference>
<evidence type="ECO:0000313" key="8">
    <source>
        <dbReference type="EMBL" id="MDG0857940.1"/>
    </source>
</evidence>
<dbReference type="FunFam" id="3.40.1190.20:FF:000001">
    <property type="entry name" value="Phosphofructokinase"/>
    <property type="match status" value="1"/>
</dbReference>
<comment type="pathway">
    <text evidence="6">Carbohydrate metabolism; D-tagatose 6-phosphate degradation; D-glyceraldehyde 3-phosphate and glycerone phosphate from D-tagatose 6-phosphate: step 1/2.</text>
</comment>
<evidence type="ECO:0000259" key="7">
    <source>
        <dbReference type="Pfam" id="PF00294"/>
    </source>
</evidence>
<name>A0A9X4R0B7_9STAP</name>
<dbReference type="Gene3D" id="3.40.1190.20">
    <property type="match status" value="1"/>
</dbReference>
<protein>
    <recommendedName>
        <fullName evidence="6">Tagatose-6-phosphate kinase</fullName>
        <ecNumber evidence="6">2.7.1.144</ecNumber>
    </recommendedName>
</protein>
<dbReference type="InterPro" id="IPR011611">
    <property type="entry name" value="PfkB_dom"/>
</dbReference>
<keyword evidence="6" id="KW-0423">Lactose metabolism</keyword>
<evidence type="ECO:0000256" key="1">
    <source>
        <dbReference type="ARBA" id="ARBA00005380"/>
    </source>
</evidence>
<comment type="caution">
    <text evidence="8">The sequence shown here is derived from an EMBL/GenBank/DDBJ whole genome shotgun (WGS) entry which is preliminary data.</text>
</comment>
<evidence type="ECO:0000313" key="9">
    <source>
        <dbReference type="Proteomes" id="UP001152302"/>
    </source>
</evidence>
<dbReference type="PIRSF" id="PIRSF000535">
    <property type="entry name" value="1PFK/6PFK/LacC"/>
    <property type="match status" value="1"/>
</dbReference>
<dbReference type="GO" id="GO:0005829">
    <property type="term" value="C:cytosol"/>
    <property type="evidence" value="ECO:0007669"/>
    <property type="project" value="TreeGrafter"/>
</dbReference>
<feature type="domain" description="Carbohydrate kinase PfkB" evidence="7">
    <location>
        <begin position="22"/>
        <end position="289"/>
    </location>
</feature>
<keyword evidence="2 6" id="KW-0808">Transferase</keyword>
<dbReference type="AlphaFoldDB" id="A0A9X4R0B7"/>
<evidence type="ECO:0000256" key="6">
    <source>
        <dbReference type="PIRNR" id="PIRNR000535"/>
    </source>
</evidence>
<dbReference type="Pfam" id="PF00294">
    <property type="entry name" value="PfkB"/>
    <property type="match status" value="1"/>
</dbReference>
<evidence type="ECO:0000256" key="2">
    <source>
        <dbReference type="ARBA" id="ARBA00022679"/>
    </source>
</evidence>
<comment type="catalytic activity">
    <reaction evidence="6">
        <text>D-tagatofuranose 6-phosphate + ATP = D-tagatofuranose 1,6-bisphosphate + ADP + H(+)</text>
        <dbReference type="Rhea" id="RHEA:12420"/>
        <dbReference type="ChEBI" id="CHEBI:15378"/>
        <dbReference type="ChEBI" id="CHEBI:30616"/>
        <dbReference type="ChEBI" id="CHEBI:58694"/>
        <dbReference type="ChEBI" id="CHEBI:58695"/>
        <dbReference type="ChEBI" id="CHEBI:456216"/>
        <dbReference type="EC" id="2.7.1.144"/>
    </reaction>
</comment>
<evidence type="ECO:0000256" key="5">
    <source>
        <dbReference type="ARBA" id="ARBA00022840"/>
    </source>
</evidence>
<sequence>MIYTCTLNPAIDMFVQMKDFQPDVVNRSIYDEVQPNGKGVNISIMLKKLNEDSVATGFLGGFSGKFIDDELLKMGISTDFVRVRDNTRINVFLMSNQGEYKIVNSGPNISREKSKELISKIKLLNPEDTLFVSGSLPQGLDGDILFEIAKLSSLKHFNLVLDISHPILKELMSFKPYLIKPNDDELQKLFPELNMSYEADIVKAGKSLIQDGCQNVLVSVGGDGAYFINSDEALYCKAPKGDVINTAGSGDAMLASFYESYINKVNTKESIKKAVAVGSSTAFKSGLSDLCDITELMNKITVNDISVTK</sequence>
<gene>
    <name evidence="8" type="primary">pfkB</name>
    <name evidence="8" type="ORF">M4L21_01275</name>
</gene>
<dbReference type="EC" id="2.7.1.144" evidence="6"/>
<keyword evidence="4" id="KW-0418">Kinase</keyword>
<dbReference type="PANTHER" id="PTHR46566:SF1">
    <property type="entry name" value="1-PHOSPHOFRUCTOKINASE"/>
    <property type="match status" value="1"/>
</dbReference>
<dbReference type="RefSeq" id="WP_277580329.1">
    <property type="nucleotide sequence ID" value="NZ_JAMBPX010000001.1"/>
</dbReference>
<evidence type="ECO:0000256" key="3">
    <source>
        <dbReference type="ARBA" id="ARBA00022741"/>
    </source>
</evidence>
<dbReference type="SUPFAM" id="SSF53613">
    <property type="entry name" value="Ribokinase-like"/>
    <property type="match status" value="1"/>
</dbReference>